<feature type="region of interest" description="Disordered" evidence="4">
    <location>
        <begin position="535"/>
        <end position="581"/>
    </location>
</feature>
<dbReference type="SUPFAM" id="SSF55874">
    <property type="entry name" value="ATPase domain of HSP90 chaperone/DNA topoisomerase II/histidine kinase"/>
    <property type="match status" value="1"/>
</dbReference>
<dbReference type="CDD" id="cd00082">
    <property type="entry name" value="HisKA"/>
    <property type="match status" value="1"/>
</dbReference>
<evidence type="ECO:0000313" key="8">
    <source>
        <dbReference type="Proteomes" id="UP001056648"/>
    </source>
</evidence>
<dbReference type="InterPro" id="IPR036890">
    <property type="entry name" value="HATPase_C_sf"/>
</dbReference>
<keyword evidence="7" id="KW-0547">Nucleotide-binding</keyword>
<dbReference type="Gene3D" id="1.10.287.130">
    <property type="match status" value="1"/>
</dbReference>
<comment type="catalytic activity">
    <reaction evidence="1">
        <text>ATP + protein L-histidine = ADP + protein N-phospho-L-histidine.</text>
        <dbReference type="EC" id="2.7.13.3"/>
    </reaction>
</comment>
<keyword evidence="7" id="KW-0067">ATP-binding</keyword>
<dbReference type="Gene3D" id="3.30.565.10">
    <property type="entry name" value="Histidine kinase-like ATPase, C-terminal domain"/>
    <property type="match status" value="1"/>
</dbReference>
<sequence>MDTSNPARTLHTRSQTEPEAALQADYPLRRRVAALLLAGTVLLPLCLLAGWGWLALRDAFADAERQCVLLARVVQEHASKVMESNRLADQRLRDLTAHWSNADIRHHELELHRRMARMGRDLPQAFALGIFGDDGTLLASSLLYPAPPLNIAGREDYRAIMVEHESSHLSAVLIGGVIPEPVFKASMPRMHGQRLAGIVSISLRPSYFADFYRQLLENTGGYRAALVRGDGAVLAAYPWPDPDAARFAGQVRHLSQSDGPERTGRADGHAWLLAVHPVGDGVASAMVSVPYRVVYRAWWRRMAPASLAAAIVSAVLSLSLWSALRRIRAEEAVRRRWREERARREQLEKRYRQSRKFEAMGQLIGSVAHDFRNVLAVISAYTDVLMLRTGGAGHRGGGDSVHRADRGDRADCVHRTDRAHRTALAGIRKSLASGALLADRLLGVVRRREHRREAIALAEELQQCDPLIRATLGPGIALRYAVSPDCLPVHADRCELGLALLNLAANARDAMPEGGLLEIGAANLGAACGGAATLPPELDARRGPEDSADGADRHRPVERTDEPAGDPAGNPADDPRTDTATPMRGVYVRIWVSDSGIGMPAHVADRALEPLFTTKPDGVGTGLGLSQVADFCREAGGAVTVRSAPGKGTTVTLFLPACQLPRRA</sequence>
<feature type="domain" description="Histidine kinase" evidence="6">
    <location>
        <begin position="366"/>
        <end position="659"/>
    </location>
</feature>
<dbReference type="RefSeq" id="WP_252251776.1">
    <property type="nucleotide sequence ID" value="NZ_CP098735.1"/>
</dbReference>
<evidence type="ECO:0000313" key="7">
    <source>
        <dbReference type="EMBL" id="USE77325.1"/>
    </source>
</evidence>
<dbReference type="InterPro" id="IPR005467">
    <property type="entry name" value="His_kinase_dom"/>
</dbReference>
<dbReference type="EMBL" id="CP098735">
    <property type="protein sequence ID" value="USE77325.1"/>
    <property type="molecule type" value="Genomic_DNA"/>
</dbReference>
<evidence type="ECO:0000256" key="4">
    <source>
        <dbReference type="SAM" id="MobiDB-lite"/>
    </source>
</evidence>
<evidence type="ECO:0000259" key="6">
    <source>
        <dbReference type="PROSITE" id="PS50109"/>
    </source>
</evidence>
<keyword evidence="5" id="KW-0812">Transmembrane</keyword>
<dbReference type="Proteomes" id="UP001056648">
    <property type="component" value="Chromosome 1"/>
</dbReference>
<evidence type="ECO:0000256" key="3">
    <source>
        <dbReference type="ARBA" id="ARBA00022553"/>
    </source>
</evidence>
<dbReference type="InterPro" id="IPR003594">
    <property type="entry name" value="HATPase_dom"/>
</dbReference>
<gene>
    <name evidence="7" type="ORF">NDR89_08765</name>
</gene>
<dbReference type="Pfam" id="PF02518">
    <property type="entry name" value="HATPase_c"/>
    <property type="match status" value="1"/>
</dbReference>
<name>A0ABY4VRE2_9BURK</name>
<dbReference type="SMART" id="SM00387">
    <property type="entry name" value="HATPase_c"/>
    <property type="match status" value="1"/>
</dbReference>
<reference evidence="7" key="1">
    <citation type="submission" date="2022-06" db="EMBL/GenBank/DDBJ databases">
        <title>Complete genome sequence and characterization of Cupriavidus gilardii QJ1 isolated from contaminating cells.</title>
        <authorList>
            <person name="Qi J."/>
        </authorList>
    </citation>
    <scope>NUCLEOTIDE SEQUENCE</scope>
    <source>
        <strain evidence="7">QJ1</strain>
    </source>
</reference>
<dbReference type="Gene3D" id="3.30.450.20">
    <property type="entry name" value="PAS domain"/>
    <property type="match status" value="1"/>
</dbReference>
<dbReference type="GO" id="GO:0005524">
    <property type="term" value="F:ATP binding"/>
    <property type="evidence" value="ECO:0007669"/>
    <property type="project" value="UniProtKB-KW"/>
</dbReference>
<evidence type="ECO:0000256" key="1">
    <source>
        <dbReference type="ARBA" id="ARBA00000085"/>
    </source>
</evidence>
<dbReference type="InterPro" id="IPR003661">
    <property type="entry name" value="HisK_dim/P_dom"/>
</dbReference>
<protein>
    <recommendedName>
        <fullName evidence="2">histidine kinase</fullName>
        <ecNumber evidence="2">2.7.13.3</ecNumber>
    </recommendedName>
</protein>
<dbReference type="InterPro" id="IPR004358">
    <property type="entry name" value="Sig_transdc_His_kin-like_C"/>
</dbReference>
<evidence type="ECO:0000256" key="2">
    <source>
        <dbReference type="ARBA" id="ARBA00012438"/>
    </source>
</evidence>
<accession>A0ABY4VRE2</accession>
<dbReference type="SUPFAM" id="SSF47384">
    <property type="entry name" value="Homodimeric domain of signal transducing histidine kinase"/>
    <property type="match status" value="1"/>
</dbReference>
<keyword evidence="5" id="KW-0472">Membrane</keyword>
<proteinExistence type="predicted"/>
<dbReference type="PANTHER" id="PTHR43065:SF49">
    <property type="entry name" value="HISTIDINE KINASE"/>
    <property type="match status" value="1"/>
</dbReference>
<dbReference type="PRINTS" id="PR00344">
    <property type="entry name" value="BCTRLSENSOR"/>
</dbReference>
<dbReference type="CDD" id="cd12914">
    <property type="entry name" value="PDC1_DGC_like"/>
    <property type="match status" value="1"/>
</dbReference>
<feature type="transmembrane region" description="Helical" evidence="5">
    <location>
        <begin position="32"/>
        <end position="56"/>
    </location>
</feature>
<keyword evidence="5" id="KW-1133">Transmembrane helix</keyword>
<organism evidence="7 8">
    <name type="scientific">Cupriavidus gilardii</name>
    <dbReference type="NCBI Taxonomy" id="82541"/>
    <lineage>
        <taxon>Bacteria</taxon>
        <taxon>Pseudomonadati</taxon>
        <taxon>Pseudomonadota</taxon>
        <taxon>Betaproteobacteria</taxon>
        <taxon>Burkholderiales</taxon>
        <taxon>Burkholderiaceae</taxon>
        <taxon>Cupriavidus</taxon>
    </lineage>
</organism>
<feature type="compositionally biased region" description="Basic and acidic residues" evidence="4">
    <location>
        <begin position="538"/>
        <end position="562"/>
    </location>
</feature>
<keyword evidence="8" id="KW-1185">Reference proteome</keyword>
<evidence type="ECO:0000256" key="5">
    <source>
        <dbReference type="SAM" id="Phobius"/>
    </source>
</evidence>
<dbReference type="EC" id="2.7.13.3" evidence="2"/>
<keyword evidence="3" id="KW-0597">Phosphoprotein</keyword>
<dbReference type="PANTHER" id="PTHR43065">
    <property type="entry name" value="SENSOR HISTIDINE KINASE"/>
    <property type="match status" value="1"/>
</dbReference>
<dbReference type="InterPro" id="IPR036097">
    <property type="entry name" value="HisK_dim/P_sf"/>
</dbReference>
<dbReference type="PROSITE" id="PS50109">
    <property type="entry name" value="HIS_KIN"/>
    <property type="match status" value="1"/>
</dbReference>